<evidence type="ECO:0000313" key="3">
    <source>
        <dbReference type="EMBL" id="QCI80242.1"/>
    </source>
</evidence>
<feature type="signal peptide" evidence="2">
    <location>
        <begin position="1"/>
        <end position="20"/>
    </location>
</feature>
<evidence type="ECO:0000256" key="2">
    <source>
        <dbReference type="SAM" id="SignalP"/>
    </source>
</evidence>
<sequence length="60" mass="6273">MLRPFALVGLALLYSLCGCAPSPLYVGPVVAKTPGSVPRDVNGEPLILKRGDPESQPPSQ</sequence>
<dbReference type="Proteomes" id="UP000298714">
    <property type="component" value="Chromosome"/>
</dbReference>
<feature type="region of interest" description="Disordered" evidence="1">
    <location>
        <begin position="41"/>
        <end position="60"/>
    </location>
</feature>
<keyword evidence="2" id="KW-0732">Signal</keyword>
<evidence type="ECO:0000256" key="1">
    <source>
        <dbReference type="SAM" id="MobiDB-lite"/>
    </source>
</evidence>
<organism evidence="3 4">
    <name type="scientific">Hankyongella ginsenosidimutans</name>
    <dbReference type="NCBI Taxonomy" id="1763828"/>
    <lineage>
        <taxon>Bacteria</taxon>
        <taxon>Pseudomonadati</taxon>
        <taxon>Pseudomonadota</taxon>
        <taxon>Alphaproteobacteria</taxon>
        <taxon>Sphingomonadales</taxon>
        <taxon>Sphingomonadaceae</taxon>
        <taxon>Hankyongella</taxon>
    </lineage>
</organism>
<dbReference type="KEGG" id="hgn:E6W36_14200"/>
<proteinExistence type="predicted"/>
<evidence type="ECO:0000313" key="4">
    <source>
        <dbReference type="Proteomes" id="UP000298714"/>
    </source>
</evidence>
<feature type="chain" id="PRO_5020796710" description="Argininosuccinate lyase" evidence="2">
    <location>
        <begin position="21"/>
        <end position="60"/>
    </location>
</feature>
<dbReference type="PROSITE" id="PS51257">
    <property type="entry name" value="PROKAR_LIPOPROTEIN"/>
    <property type="match status" value="1"/>
</dbReference>
<evidence type="ECO:0008006" key="5">
    <source>
        <dbReference type="Google" id="ProtNLM"/>
    </source>
</evidence>
<accession>A0A4D7CCB4</accession>
<dbReference type="RefSeq" id="WP_222873109.1">
    <property type="nucleotide sequence ID" value="NZ_CP039704.1"/>
</dbReference>
<dbReference type="EMBL" id="CP039704">
    <property type="protein sequence ID" value="QCI80242.1"/>
    <property type="molecule type" value="Genomic_DNA"/>
</dbReference>
<protein>
    <recommendedName>
        <fullName evidence="5">Argininosuccinate lyase</fullName>
    </recommendedName>
</protein>
<reference evidence="4" key="1">
    <citation type="submission" date="2019-04" db="EMBL/GenBank/DDBJ databases">
        <title>Complete genome sequence of Sphingomonas sp. W1-2-3.</title>
        <authorList>
            <person name="Im W.T."/>
        </authorList>
    </citation>
    <scope>NUCLEOTIDE SEQUENCE [LARGE SCALE GENOMIC DNA]</scope>
    <source>
        <strain evidence="4">W1-2-3</strain>
    </source>
</reference>
<dbReference type="AlphaFoldDB" id="A0A4D7CCB4"/>
<keyword evidence="4" id="KW-1185">Reference proteome</keyword>
<gene>
    <name evidence="3" type="ORF">E6W36_14200</name>
</gene>
<name>A0A4D7CCB4_9SPHN</name>